<dbReference type="InterPro" id="IPR003889">
    <property type="entry name" value="FYrich_C"/>
</dbReference>
<evidence type="ECO:0000256" key="6">
    <source>
        <dbReference type="ARBA" id="ARBA00023117"/>
    </source>
</evidence>
<evidence type="ECO:0000313" key="12">
    <source>
        <dbReference type="EMBL" id="CAA7407721.1"/>
    </source>
</evidence>
<keyword evidence="4 9" id="KW-0863">Zinc-finger</keyword>
<dbReference type="Gene3D" id="3.30.40.10">
    <property type="entry name" value="Zinc/RING finger domain, C3HC4 (zinc finger)"/>
    <property type="match status" value="1"/>
</dbReference>
<feature type="region of interest" description="Disordered" evidence="10">
    <location>
        <begin position="1642"/>
        <end position="1679"/>
    </location>
</feature>
<keyword evidence="6" id="KW-0103">Bromodomain</keyword>
<dbReference type="PANTHER" id="PTHR47162">
    <property type="entry name" value="OS02G0192300 PROTEIN"/>
    <property type="match status" value="1"/>
</dbReference>
<dbReference type="Pfam" id="PF00628">
    <property type="entry name" value="PHD"/>
    <property type="match status" value="1"/>
</dbReference>
<dbReference type="GO" id="GO:0005634">
    <property type="term" value="C:nucleus"/>
    <property type="evidence" value="ECO:0007669"/>
    <property type="project" value="UniProtKB-SubCell"/>
</dbReference>
<dbReference type="CDD" id="cd15519">
    <property type="entry name" value="PHD1_Lid2p_like"/>
    <property type="match status" value="1"/>
</dbReference>
<protein>
    <recommendedName>
        <fullName evidence="11">PHD-type domain-containing protein</fullName>
    </recommendedName>
</protein>
<keyword evidence="13" id="KW-1185">Reference proteome</keyword>
<dbReference type="OrthoDB" id="692644at2759"/>
<name>A0A7I8LCJ3_SPIIN</name>
<dbReference type="InterPro" id="IPR019786">
    <property type="entry name" value="Zinc_finger_PHD-type_CS"/>
</dbReference>
<keyword evidence="5" id="KW-0862">Zinc</keyword>
<dbReference type="GO" id="GO:0016740">
    <property type="term" value="F:transferase activity"/>
    <property type="evidence" value="ECO:0007669"/>
    <property type="project" value="UniProtKB-KW"/>
</dbReference>
<evidence type="ECO:0000256" key="4">
    <source>
        <dbReference type="ARBA" id="ARBA00022771"/>
    </source>
</evidence>
<gene>
    <name evidence="12" type="ORF">SI8410_14018399</name>
</gene>
<organism evidence="12 13">
    <name type="scientific">Spirodela intermedia</name>
    <name type="common">Intermediate duckweed</name>
    <dbReference type="NCBI Taxonomy" id="51605"/>
    <lineage>
        <taxon>Eukaryota</taxon>
        <taxon>Viridiplantae</taxon>
        <taxon>Streptophyta</taxon>
        <taxon>Embryophyta</taxon>
        <taxon>Tracheophyta</taxon>
        <taxon>Spermatophyta</taxon>
        <taxon>Magnoliopsida</taxon>
        <taxon>Liliopsida</taxon>
        <taxon>Araceae</taxon>
        <taxon>Lemnoideae</taxon>
        <taxon>Spirodela</taxon>
    </lineage>
</organism>
<dbReference type="GO" id="GO:0000785">
    <property type="term" value="C:chromatin"/>
    <property type="evidence" value="ECO:0007669"/>
    <property type="project" value="UniProtKB-ARBA"/>
</dbReference>
<dbReference type="InterPro" id="IPR028942">
    <property type="entry name" value="WHIM1_dom"/>
</dbReference>
<sequence>MLCIMYSHKSFNGQLPHLDLENRGNGNRFDSMVDVARYLGLTSKVTSMDVDERTEASDSLQMPLPQCKRMKGLARLSRTSSDSEMQGIMINGHRGDSSDDETVEPWQHNTTQDASATESILEEKNCPSHQLNLGLPVQFADFFISSLGEVDQRPAYHDTRHIWPIGYTCQWHDKITGSLFESEVADGGDSGPVFKVKRRPCSLPPIGDGRIVLSPSVLAPLEGSALEDFSDNDSTQIQMLVSEPDPFQQDFLSCLSNFSENCYDPSISSADNQRAGHSENPLKNEIGEFHVQGRSSSAVWRKVSQTLINLCHEVYSHSGNLKLCCTHAVCGVSSFCEDVENEQKLKKLGPLARFFCVFGPRQVPKVINCESQLEASCESLATWLEHDRFGLDMDFAQEIIERLPGALGCRKYKFLTKRSCYPTSKTVGSGFLSAKGQAMEQYAEEVALSTLYGPKISTVQEQVEELHSAKHFPPGRPLDSRFPLELVGDVVQIWEFLWRFFEILGLGEPISFNELEEELIDPWPIGTARLETFEKEIQETRELSSHSREIAGRNSTFETDLPVSGQRTPLFIQVETGPMREASLAKMASCTYGRCTGNVLAKVHMSLLKVLVGELLSKVSVFADPSFDPGESKSRRGRKRDVDNSLQAKKAKIDILPLNALSWPELARRYILAVLSTDRSLESSEISCRDGLKIFRCIHGDGGVLCGSLAGVAGMEADALLLAEAYKQISDPLRRENDAWPVEDKDPAVVSLAEPPVNNGLGTPEWAQLLEPVRKLPTNVGTRIRKCIYDSLEKDPPDWARKILEHSISKEVYKGNASGPTKKAVLSVLEAVSGGNLHSKPIKGRKTKHNEPKSDVIMKQCRIVLRQAAAADEDKVFCNLLGSSMSNPNDNDDEGILGFPAMVSRPLDFRTIDLRLAVGAYGGSHEVFVEDVREVWHNIYMAYGDRPDLMELAESLSKNFESLYEKQVLSLVKNFADDTSVGCSNDEATRNRNDLHHANEVPRAPWEEGVCKVCGIDKDDDSVLLCDSCDSEYHTYCLNPPLSKIPDGNWYCPSCVVVQCKNQGSSPSSQGTGRQEHRYLGEYSSMFHEVLNQLVTSMEKREYWELSIEERTFLLKFLCDEVLSSALIREQLEQSVDTSNELQQKIRLIVVEWRNLKFKEDLLIRMSKEISGKVNGTSESLRDEGTANVIATDGKLIGQEHHFSNRSDCQIFVTEENGQIDMNKQVNELFCKRFVFDKHSNANGTRSSSLNEFSDPKVSCDERNSDGLVPKKMFAGENHALILDADGDDGCRVADKSSRLVSQSEISDDKTHKGHLGVQEVTANVSVINSVIHVENDENLLPITESGPRNINIEENVPVKSTDPAIPESMVDLTTSDDKISLSSINVYANATESQTCTAKLKSLKNDILRLEESFAVLESQLLMSTLRRDFLGRDSFGRMYWSIVRPCKRPWLLVDGNTSAQQNGDYGGPFIGSAGDASKKDACNVRTCASRSSNSGPKDDTRNSYRLVLYESDQEIHELVCSLRESDPRERELKEGIVQLQRLGSHHVSSDTQVISRPSGMDRVAPPQLLTKAAILLESKYGPCLEPESNDGSRKRARKCKNFEERMRRCECLEPIWPSRHHCLQCHQTFGTRLELEKHTDERCANRVPPGENKESGDSVKGKMGRSDSNYQKESLDETDLIGESRSAVDITPRLPHFQNQLCPHDFKEISRRFIPKGAIKDLVQEIGLIGSNGIPSFIQPDPQSFLDPSLVLVKNEGSDVVLISAEGMAEGDARIESDDTLEQCRKTPGDADYMEIMEISSMPARLNNTLNGSCKDNVSVPGINHTCIVPESSLRPLGGKVSQILKQLKINLLDMDATLPEEALRPLQALSGKRRAWRSLVKSAESIYQMVQATILLEGMIKTDYLKSGWWYWSSLTTAAKTVTISSLALRIYALDASIVYAKTASDPGMAESVKATLSRAGRKKKDMDGGA</sequence>
<reference evidence="12" key="1">
    <citation type="submission" date="2020-02" db="EMBL/GenBank/DDBJ databases">
        <authorList>
            <person name="Scholz U."/>
            <person name="Mascher M."/>
            <person name="Fiebig A."/>
        </authorList>
    </citation>
    <scope>NUCLEOTIDE SEQUENCE</scope>
</reference>
<dbReference type="InterPro" id="IPR019787">
    <property type="entry name" value="Znf_PHD-finger"/>
</dbReference>
<dbReference type="SMART" id="SM00249">
    <property type="entry name" value="PHD"/>
    <property type="match status" value="1"/>
</dbReference>
<evidence type="ECO:0000256" key="1">
    <source>
        <dbReference type="ARBA" id="ARBA00004123"/>
    </source>
</evidence>
<evidence type="ECO:0000256" key="7">
    <source>
        <dbReference type="ARBA" id="ARBA00023125"/>
    </source>
</evidence>
<evidence type="ECO:0000256" key="5">
    <source>
        <dbReference type="ARBA" id="ARBA00022833"/>
    </source>
</evidence>
<dbReference type="PROSITE" id="PS51542">
    <property type="entry name" value="FYRN"/>
    <property type="match status" value="1"/>
</dbReference>
<comment type="subcellular location">
    <subcellularLocation>
        <location evidence="1">Nucleus</location>
    </subcellularLocation>
</comment>
<dbReference type="Proteomes" id="UP000663760">
    <property type="component" value="Chromosome 14"/>
</dbReference>
<evidence type="ECO:0000313" key="13">
    <source>
        <dbReference type="Proteomes" id="UP000663760"/>
    </source>
</evidence>
<dbReference type="SUPFAM" id="SSF57903">
    <property type="entry name" value="FYVE/PHD zinc finger"/>
    <property type="match status" value="1"/>
</dbReference>
<feature type="compositionally biased region" description="Basic and acidic residues" evidence="10">
    <location>
        <begin position="1653"/>
        <end position="1662"/>
    </location>
</feature>
<evidence type="ECO:0000256" key="10">
    <source>
        <dbReference type="SAM" id="MobiDB-lite"/>
    </source>
</evidence>
<dbReference type="PANTHER" id="PTHR47162:SF10">
    <property type="entry name" value="METHYL-CPG-BINDING DOMAIN-CONTAINING PROTEIN 9 ISOFORM X1"/>
    <property type="match status" value="1"/>
</dbReference>
<dbReference type="InterPro" id="IPR001965">
    <property type="entry name" value="Znf_PHD"/>
</dbReference>
<dbReference type="InterPro" id="IPR003888">
    <property type="entry name" value="FYrich_N"/>
</dbReference>
<evidence type="ECO:0000259" key="11">
    <source>
        <dbReference type="PROSITE" id="PS50016"/>
    </source>
</evidence>
<feature type="domain" description="PHD-type" evidence="11">
    <location>
        <begin position="1008"/>
        <end position="1058"/>
    </location>
</feature>
<dbReference type="PROSITE" id="PS50016">
    <property type="entry name" value="ZF_PHD_2"/>
    <property type="match status" value="1"/>
</dbReference>
<dbReference type="SUPFAM" id="SSF47370">
    <property type="entry name" value="Bromodomain"/>
    <property type="match status" value="1"/>
</dbReference>
<evidence type="ECO:0000256" key="8">
    <source>
        <dbReference type="ARBA" id="ARBA00023242"/>
    </source>
</evidence>
<keyword evidence="7" id="KW-0238">DNA-binding</keyword>
<dbReference type="GO" id="GO:0003677">
    <property type="term" value="F:DNA binding"/>
    <property type="evidence" value="ECO:0007669"/>
    <property type="project" value="UniProtKB-KW"/>
</dbReference>
<evidence type="ECO:0000256" key="9">
    <source>
        <dbReference type="PROSITE-ProRule" id="PRU00146"/>
    </source>
</evidence>
<dbReference type="InterPro" id="IPR013083">
    <property type="entry name" value="Znf_RING/FYVE/PHD"/>
</dbReference>
<dbReference type="PROSITE" id="PS01359">
    <property type="entry name" value="ZF_PHD_1"/>
    <property type="match status" value="1"/>
</dbReference>
<evidence type="ECO:0000256" key="2">
    <source>
        <dbReference type="ARBA" id="ARBA00022679"/>
    </source>
</evidence>
<dbReference type="PROSITE" id="PS51543">
    <property type="entry name" value="FYRC"/>
    <property type="match status" value="1"/>
</dbReference>
<dbReference type="InterPro" id="IPR011011">
    <property type="entry name" value="Znf_FYVE_PHD"/>
</dbReference>
<dbReference type="EMBL" id="LR746277">
    <property type="protein sequence ID" value="CAA7407721.1"/>
    <property type="molecule type" value="Genomic_DNA"/>
</dbReference>
<keyword evidence="3" id="KW-0479">Metal-binding</keyword>
<dbReference type="Pfam" id="PF15612">
    <property type="entry name" value="WHIM1"/>
    <property type="match status" value="1"/>
</dbReference>
<keyword evidence="8" id="KW-0539">Nucleus</keyword>
<dbReference type="Gene3D" id="3.30.160.360">
    <property type="match status" value="1"/>
</dbReference>
<dbReference type="InterPro" id="IPR036427">
    <property type="entry name" value="Bromodomain-like_sf"/>
</dbReference>
<accession>A0A7I8LCJ3</accession>
<dbReference type="GO" id="GO:0140993">
    <property type="term" value="F:histone modifying activity"/>
    <property type="evidence" value="ECO:0007669"/>
    <property type="project" value="UniProtKB-ARBA"/>
</dbReference>
<dbReference type="Pfam" id="PF05964">
    <property type="entry name" value="FYRN"/>
    <property type="match status" value="1"/>
</dbReference>
<evidence type="ECO:0000256" key="3">
    <source>
        <dbReference type="ARBA" id="ARBA00022723"/>
    </source>
</evidence>
<dbReference type="GO" id="GO:0008270">
    <property type="term" value="F:zinc ion binding"/>
    <property type="evidence" value="ECO:0007669"/>
    <property type="project" value="UniProtKB-KW"/>
</dbReference>
<dbReference type="Gene3D" id="1.20.920.10">
    <property type="entry name" value="Bromodomain-like"/>
    <property type="match status" value="1"/>
</dbReference>
<keyword evidence="2" id="KW-0808">Transferase</keyword>
<proteinExistence type="predicted"/>